<keyword evidence="3" id="KW-1185">Reference proteome</keyword>
<evidence type="ECO:0000313" key="3">
    <source>
        <dbReference type="Proteomes" id="UP000271889"/>
    </source>
</evidence>
<proteinExistence type="predicted"/>
<accession>A0A3P7MNZ9</accession>
<protein>
    <submittedName>
        <fullName evidence="2">Uncharacterized protein</fullName>
    </submittedName>
</protein>
<organism evidence="2 3">
    <name type="scientific">Cylicostephanus goldi</name>
    <name type="common">Nematode worm</name>
    <dbReference type="NCBI Taxonomy" id="71465"/>
    <lineage>
        <taxon>Eukaryota</taxon>
        <taxon>Metazoa</taxon>
        <taxon>Ecdysozoa</taxon>
        <taxon>Nematoda</taxon>
        <taxon>Chromadorea</taxon>
        <taxon>Rhabditida</taxon>
        <taxon>Rhabditina</taxon>
        <taxon>Rhabditomorpha</taxon>
        <taxon>Strongyloidea</taxon>
        <taxon>Strongylidae</taxon>
        <taxon>Cylicostephanus</taxon>
    </lineage>
</organism>
<name>A0A3P7MNZ9_CYLGO</name>
<evidence type="ECO:0000313" key="2">
    <source>
        <dbReference type="EMBL" id="VDN31354.1"/>
    </source>
</evidence>
<feature type="region of interest" description="Disordered" evidence="1">
    <location>
        <begin position="47"/>
        <end position="79"/>
    </location>
</feature>
<reference evidence="2 3" key="1">
    <citation type="submission" date="2018-11" db="EMBL/GenBank/DDBJ databases">
        <authorList>
            <consortium name="Pathogen Informatics"/>
        </authorList>
    </citation>
    <scope>NUCLEOTIDE SEQUENCE [LARGE SCALE GENOMIC DNA]</scope>
</reference>
<dbReference type="OrthoDB" id="6270617at2759"/>
<sequence length="79" mass="8798">MCGVRLRRAVATHAMPVRGLGPPEGKYRRADHAVFLKAHINVFGDYMPTPLTRRRSSPDDSEYAPYAGTGPGFKKNKVR</sequence>
<dbReference type="EMBL" id="UYRV01118812">
    <property type="protein sequence ID" value="VDN31354.1"/>
    <property type="molecule type" value="Genomic_DNA"/>
</dbReference>
<dbReference type="AlphaFoldDB" id="A0A3P7MNZ9"/>
<gene>
    <name evidence="2" type="ORF">CGOC_LOCUS11794</name>
</gene>
<evidence type="ECO:0000256" key="1">
    <source>
        <dbReference type="SAM" id="MobiDB-lite"/>
    </source>
</evidence>
<dbReference type="Proteomes" id="UP000271889">
    <property type="component" value="Unassembled WGS sequence"/>
</dbReference>